<gene>
    <name evidence="1" type="ORF">Airi02_061660</name>
</gene>
<keyword evidence="2" id="KW-1185">Reference proteome</keyword>
<dbReference type="EMBL" id="BSTK01000010">
    <property type="protein sequence ID" value="GLY88237.1"/>
    <property type="molecule type" value="Genomic_DNA"/>
</dbReference>
<accession>A0A9W6W2U7</accession>
<dbReference type="AlphaFoldDB" id="A0A9W6W2U7"/>
<protein>
    <submittedName>
        <fullName evidence="1">Uncharacterized protein</fullName>
    </submittedName>
</protein>
<proteinExistence type="predicted"/>
<organism evidence="1 2">
    <name type="scientific">Actinoallomurus iriomotensis</name>
    <dbReference type="NCBI Taxonomy" id="478107"/>
    <lineage>
        <taxon>Bacteria</taxon>
        <taxon>Bacillati</taxon>
        <taxon>Actinomycetota</taxon>
        <taxon>Actinomycetes</taxon>
        <taxon>Streptosporangiales</taxon>
        <taxon>Thermomonosporaceae</taxon>
        <taxon>Actinoallomurus</taxon>
    </lineage>
</organism>
<evidence type="ECO:0000313" key="1">
    <source>
        <dbReference type="EMBL" id="GLY88237.1"/>
    </source>
</evidence>
<reference evidence="1" key="1">
    <citation type="submission" date="2023-03" db="EMBL/GenBank/DDBJ databases">
        <title>Actinoallomurus iriomotensis NBRC 103684.</title>
        <authorList>
            <person name="Ichikawa N."/>
            <person name="Sato H."/>
            <person name="Tonouchi N."/>
        </authorList>
    </citation>
    <scope>NUCLEOTIDE SEQUENCE</scope>
    <source>
        <strain evidence="1">NBRC 103684</strain>
    </source>
</reference>
<name>A0A9W6W2U7_9ACTN</name>
<dbReference type="Proteomes" id="UP001165074">
    <property type="component" value="Unassembled WGS sequence"/>
</dbReference>
<comment type="caution">
    <text evidence="1">The sequence shown here is derived from an EMBL/GenBank/DDBJ whole genome shotgun (WGS) entry which is preliminary data.</text>
</comment>
<sequence>MAPPSQAAIEVPPEMVASANVAATVSAAIAMASVTQTAGSQPVIARQMLGVPLPGGHAGLRQRVRVMGYVNPRKVAVER</sequence>
<evidence type="ECO:0000313" key="2">
    <source>
        <dbReference type="Proteomes" id="UP001165074"/>
    </source>
</evidence>